<feature type="domain" description="EF-hand" evidence="2">
    <location>
        <begin position="3"/>
        <end position="38"/>
    </location>
</feature>
<feature type="non-terminal residue" evidence="3">
    <location>
        <position position="251"/>
    </location>
</feature>
<dbReference type="InterPro" id="IPR011992">
    <property type="entry name" value="EF-hand-dom_pair"/>
</dbReference>
<feature type="compositionally biased region" description="Polar residues" evidence="1">
    <location>
        <begin position="150"/>
        <end position="160"/>
    </location>
</feature>
<dbReference type="GO" id="GO:0005509">
    <property type="term" value="F:calcium ion binding"/>
    <property type="evidence" value="ECO:0007669"/>
    <property type="project" value="InterPro"/>
</dbReference>
<dbReference type="AlphaFoldDB" id="X0XWA5"/>
<evidence type="ECO:0000256" key="1">
    <source>
        <dbReference type="SAM" id="MobiDB-lite"/>
    </source>
</evidence>
<dbReference type="PROSITE" id="PS00018">
    <property type="entry name" value="EF_HAND_1"/>
    <property type="match status" value="1"/>
</dbReference>
<dbReference type="InterPro" id="IPR018247">
    <property type="entry name" value="EF_Hand_1_Ca_BS"/>
</dbReference>
<dbReference type="EMBL" id="BARS01042283">
    <property type="protein sequence ID" value="GAG40868.1"/>
    <property type="molecule type" value="Genomic_DNA"/>
</dbReference>
<accession>X0XWA5</accession>
<feature type="compositionally biased region" description="Acidic residues" evidence="1">
    <location>
        <begin position="124"/>
        <end position="146"/>
    </location>
</feature>
<proteinExistence type="predicted"/>
<feature type="non-terminal residue" evidence="3">
    <location>
        <position position="1"/>
    </location>
</feature>
<comment type="caution">
    <text evidence="3">The sequence shown here is derived from an EMBL/GenBank/DDBJ whole genome shotgun (WGS) entry which is preliminary data.</text>
</comment>
<reference evidence="3" key="1">
    <citation type="journal article" date="2014" name="Front. Microbiol.">
        <title>High frequency of phylogenetically diverse reductive dehalogenase-homologous genes in deep subseafloor sedimentary metagenomes.</title>
        <authorList>
            <person name="Kawai M."/>
            <person name="Futagami T."/>
            <person name="Toyoda A."/>
            <person name="Takaki Y."/>
            <person name="Nishi S."/>
            <person name="Hori S."/>
            <person name="Arai W."/>
            <person name="Tsubouchi T."/>
            <person name="Morono Y."/>
            <person name="Uchiyama I."/>
            <person name="Ito T."/>
            <person name="Fujiyama A."/>
            <person name="Inagaki F."/>
            <person name="Takami H."/>
        </authorList>
    </citation>
    <scope>NUCLEOTIDE SEQUENCE</scope>
    <source>
        <strain evidence="3">Expedition CK06-06</strain>
    </source>
</reference>
<evidence type="ECO:0000259" key="2">
    <source>
        <dbReference type="PROSITE" id="PS50222"/>
    </source>
</evidence>
<name>X0XWA5_9ZZZZ</name>
<evidence type="ECO:0000313" key="3">
    <source>
        <dbReference type="EMBL" id="GAG40868.1"/>
    </source>
</evidence>
<sequence>SGSKSEKLSSAWEHFDGDDDGELNRNELCMYLRSFLCALTCFSIEGFQGMESNFENIRQCIKIGAYEATEKVFSQTECGRTISFHKFGKWYTEGGFHLCPWLELLDVHKWNPSATNTDAMTKLDEEEEIEDEVAEVEDDVEDDADDYEKGSSSNTHNLSDNDVDNSGDPIEFLFVNDVQSISEAEESQNSLVLRKSSVDAFEKLLMFSELHTENCIDISISVLSMVALDFSFTFSDDFLKNDEEGQLMHLL</sequence>
<protein>
    <recommendedName>
        <fullName evidence="2">EF-hand domain-containing protein</fullName>
    </recommendedName>
</protein>
<dbReference type="SUPFAM" id="SSF47473">
    <property type="entry name" value="EF-hand"/>
    <property type="match status" value="1"/>
</dbReference>
<dbReference type="InterPro" id="IPR002048">
    <property type="entry name" value="EF_hand_dom"/>
</dbReference>
<organism evidence="3">
    <name type="scientific">marine sediment metagenome</name>
    <dbReference type="NCBI Taxonomy" id="412755"/>
    <lineage>
        <taxon>unclassified sequences</taxon>
        <taxon>metagenomes</taxon>
        <taxon>ecological metagenomes</taxon>
    </lineage>
</organism>
<gene>
    <name evidence="3" type="ORF">S01H1_64174</name>
</gene>
<dbReference type="PROSITE" id="PS50222">
    <property type="entry name" value="EF_HAND_2"/>
    <property type="match status" value="1"/>
</dbReference>
<feature type="region of interest" description="Disordered" evidence="1">
    <location>
        <begin position="123"/>
        <end position="163"/>
    </location>
</feature>